<name>A0A7C9RS61_9PSEU</name>
<dbReference type="RefSeq" id="WP_166048162.1">
    <property type="nucleotide sequence ID" value="NZ_JAAMPJ010000005.1"/>
</dbReference>
<dbReference type="Proteomes" id="UP000481360">
    <property type="component" value="Unassembled WGS sequence"/>
</dbReference>
<reference evidence="1 2" key="1">
    <citation type="submission" date="2020-03" db="EMBL/GenBank/DDBJ databases">
        <title>Isolation and identification of active actinomycetes.</title>
        <authorList>
            <person name="Sun X."/>
        </authorList>
    </citation>
    <scope>NUCLEOTIDE SEQUENCE [LARGE SCALE GENOMIC DNA]</scope>
    <source>
        <strain evidence="1 2">NEAU-D13</strain>
    </source>
</reference>
<protein>
    <submittedName>
        <fullName evidence="1">Uncharacterized protein</fullName>
    </submittedName>
</protein>
<evidence type="ECO:0000313" key="1">
    <source>
        <dbReference type="EMBL" id="NGY61610.1"/>
    </source>
</evidence>
<keyword evidence="2" id="KW-1185">Reference proteome</keyword>
<gene>
    <name evidence="1" type="ORF">G7043_22025</name>
</gene>
<dbReference type="EMBL" id="JAAMPJ010000005">
    <property type="protein sequence ID" value="NGY61610.1"/>
    <property type="molecule type" value="Genomic_DNA"/>
</dbReference>
<dbReference type="AlphaFoldDB" id="A0A7C9RS61"/>
<accession>A0A7C9RS61</accession>
<comment type="caution">
    <text evidence="1">The sequence shown here is derived from an EMBL/GenBank/DDBJ whole genome shotgun (WGS) entry which is preliminary data.</text>
</comment>
<evidence type="ECO:0000313" key="2">
    <source>
        <dbReference type="Proteomes" id="UP000481360"/>
    </source>
</evidence>
<proteinExistence type="predicted"/>
<organism evidence="1 2">
    <name type="scientific">Lentzea alba</name>
    <dbReference type="NCBI Taxonomy" id="2714351"/>
    <lineage>
        <taxon>Bacteria</taxon>
        <taxon>Bacillati</taxon>
        <taxon>Actinomycetota</taxon>
        <taxon>Actinomycetes</taxon>
        <taxon>Pseudonocardiales</taxon>
        <taxon>Pseudonocardiaceae</taxon>
        <taxon>Lentzea</taxon>
    </lineage>
</organism>
<sequence>MARLTMFRKYLEQHDNEFVFTAEGGTWLWRSTLIRRVLNPQSTATKDDRSQARLRTTCRVANPRPPHTVSQRGTTNTEIYEPDAIKQENPAPELLVQWRRIRRAT</sequence>